<comment type="caution">
    <text evidence="2">The sequence shown here is derived from an EMBL/GenBank/DDBJ whole genome shotgun (WGS) entry which is preliminary data.</text>
</comment>
<accession>A0AA88E087</accession>
<proteinExistence type="predicted"/>
<organism evidence="2 3">
    <name type="scientific">Ficus carica</name>
    <name type="common">Common fig</name>
    <dbReference type="NCBI Taxonomy" id="3494"/>
    <lineage>
        <taxon>Eukaryota</taxon>
        <taxon>Viridiplantae</taxon>
        <taxon>Streptophyta</taxon>
        <taxon>Embryophyta</taxon>
        <taxon>Tracheophyta</taxon>
        <taxon>Spermatophyta</taxon>
        <taxon>Magnoliopsida</taxon>
        <taxon>eudicotyledons</taxon>
        <taxon>Gunneridae</taxon>
        <taxon>Pentapetalae</taxon>
        <taxon>rosids</taxon>
        <taxon>fabids</taxon>
        <taxon>Rosales</taxon>
        <taxon>Moraceae</taxon>
        <taxon>Ficeae</taxon>
        <taxon>Ficus</taxon>
    </lineage>
</organism>
<dbReference type="InterPro" id="IPR004158">
    <property type="entry name" value="DUF247_pln"/>
</dbReference>
<gene>
    <name evidence="2" type="ORF">TIFTF001_034278</name>
</gene>
<dbReference type="Pfam" id="PF03140">
    <property type="entry name" value="DUF247"/>
    <property type="match status" value="1"/>
</dbReference>
<protein>
    <submittedName>
        <fullName evidence="2">Uncharacterized protein</fullName>
    </submittedName>
</protein>
<evidence type="ECO:0000256" key="1">
    <source>
        <dbReference type="SAM" id="Phobius"/>
    </source>
</evidence>
<keyword evidence="1" id="KW-0472">Membrane</keyword>
<name>A0AA88E087_FICCA</name>
<keyword evidence="1" id="KW-1133">Transmembrane helix</keyword>
<dbReference type="PANTHER" id="PTHR31170">
    <property type="entry name" value="BNAC04G53230D PROTEIN"/>
    <property type="match status" value="1"/>
</dbReference>
<dbReference type="EMBL" id="BTGU01000220">
    <property type="protein sequence ID" value="GMN65213.1"/>
    <property type="molecule type" value="Genomic_DNA"/>
</dbReference>
<dbReference type="Proteomes" id="UP001187192">
    <property type="component" value="Unassembled WGS sequence"/>
</dbReference>
<reference evidence="2" key="1">
    <citation type="submission" date="2023-07" db="EMBL/GenBank/DDBJ databases">
        <title>draft genome sequence of fig (Ficus carica).</title>
        <authorList>
            <person name="Takahashi T."/>
            <person name="Nishimura K."/>
        </authorList>
    </citation>
    <scope>NUCLEOTIDE SEQUENCE</scope>
</reference>
<dbReference type="PANTHER" id="PTHR31170:SF25">
    <property type="entry name" value="BNAA09G04570D PROTEIN"/>
    <property type="match status" value="1"/>
</dbReference>
<sequence length="522" mass="60478">MESRSVKQLLPEAGKGEEQVKEADDVKLDVVVDIESEHLFLSSLTDKVEMDGEQDAGAKMNTGYRSLEHDRVYEYARSIVERANGKCALYRVHSGLRDVSAKQYEPVLVSIGPYHHGKIPLRDMERHKIHYLRVLLDRVKERSIASYVDALKNGGGEIQAFHCYRDTHQMEPADSFGECMVRDGFFLIELFRGTWRRDRGNDMLFNRIWMMPLLKRDMLLFENQIPLFVLRSLFALTDQTHNEYDLVNLFATPNENSLVKKLFEFTVARHDSDSNFVELALGFFYFNRKPIPNLNIKTSQLDHIPHLLGLVYEALIVSRRKTLKPKQQNNNRPKSWEPIWTAVALEQVGVKFRPAKHREAFYDISFRDGVLSIPPLGIHDSTESFFRNLVAYEQYSKYYTCQQVGNYLKVMDCLINSAKDVELLRHCGIIDNGLGDDEKVSIMFNHIRSGVCYVSETFFYAEMFTEVNEFCTKRRNVWIAKLKNEYFGSPWALVSFVGALLLLSLTILQTVYSLHSYYQPKI</sequence>
<keyword evidence="1" id="KW-0812">Transmembrane</keyword>
<evidence type="ECO:0000313" key="3">
    <source>
        <dbReference type="Proteomes" id="UP001187192"/>
    </source>
</evidence>
<evidence type="ECO:0000313" key="2">
    <source>
        <dbReference type="EMBL" id="GMN65213.1"/>
    </source>
</evidence>
<dbReference type="AlphaFoldDB" id="A0AA88E087"/>
<feature type="transmembrane region" description="Helical" evidence="1">
    <location>
        <begin position="491"/>
        <end position="512"/>
    </location>
</feature>
<keyword evidence="3" id="KW-1185">Reference proteome</keyword>